<reference evidence="1" key="1">
    <citation type="submission" date="2018-11" db="EMBL/GenBank/DDBJ databases">
        <authorList>
            <consortium name="Pathogen Informatics"/>
        </authorList>
    </citation>
    <scope>NUCLEOTIDE SEQUENCE</scope>
</reference>
<evidence type="ECO:0000313" key="1">
    <source>
        <dbReference type="EMBL" id="VEL31820.1"/>
    </source>
</evidence>
<protein>
    <submittedName>
        <fullName evidence="1">Uncharacterized protein</fullName>
    </submittedName>
</protein>
<keyword evidence="2" id="KW-1185">Reference proteome</keyword>
<organism evidence="1 2">
    <name type="scientific">Protopolystoma xenopodis</name>
    <dbReference type="NCBI Taxonomy" id="117903"/>
    <lineage>
        <taxon>Eukaryota</taxon>
        <taxon>Metazoa</taxon>
        <taxon>Spiralia</taxon>
        <taxon>Lophotrochozoa</taxon>
        <taxon>Platyhelminthes</taxon>
        <taxon>Monogenea</taxon>
        <taxon>Polyopisthocotylea</taxon>
        <taxon>Polystomatidea</taxon>
        <taxon>Polystomatidae</taxon>
        <taxon>Protopolystoma</taxon>
    </lineage>
</organism>
<name>A0A3S5BNE5_9PLAT</name>
<accession>A0A3S5BNE5</accession>
<sequence length="264" mass="28853">MPKASCLELEAEGGFCAANHSSLPSPEVQYGLNHQHLTGIANTTIFTTDIVNKAKTTCCTQEPNVTDFGLSHCGVPVNHLVNKIANSRIFISSRQKTYLRTCCSHENRGGRVIDGVDVSFAGRSNSYVNLSECDTGSTNNPHSECLRVPVSFLSTQSHVPIHLTSPDLKPVAHTPGHEIEDRPVKVHFQHSQEYLHKPCNDPPSAHTAIPYTDNQPSLLCLPRTRASSFSSPEVLDDLNVGTELVCDRLGQASVQRQAIRSYAK</sequence>
<proteinExistence type="predicted"/>
<dbReference type="Proteomes" id="UP000784294">
    <property type="component" value="Unassembled WGS sequence"/>
</dbReference>
<evidence type="ECO:0000313" key="2">
    <source>
        <dbReference type="Proteomes" id="UP000784294"/>
    </source>
</evidence>
<dbReference type="EMBL" id="CAAALY010126875">
    <property type="protein sequence ID" value="VEL31820.1"/>
    <property type="molecule type" value="Genomic_DNA"/>
</dbReference>
<dbReference type="AlphaFoldDB" id="A0A3S5BNE5"/>
<comment type="caution">
    <text evidence="1">The sequence shown here is derived from an EMBL/GenBank/DDBJ whole genome shotgun (WGS) entry which is preliminary data.</text>
</comment>
<gene>
    <name evidence="1" type="ORF">PXEA_LOCUS25260</name>
</gene>